<name>A0ABT6H0E5_9BACI</name>
<dbReference type="Pfam" id="PF10752">
    <property type="entry name" value="DUF2533"/>
    <property type="match status" value="1"/>
</dbReference>
<keyword evidence="2" id="KW-1185">Reference proteome</keyword>
<proteinExistence type="predicted"/>
<evidence type="ECO:0000313" key="1">
    <source>
        <dbReference type="EMBL" id="MDG5752836.1"/>
    </source>
</evidence>
<dbReference type="RefSeq" id="WP_124563937.1">
    <property type="nucleotide sequence ID" value="NZ_JARRRY010000001.1"/>
</dbReference>
<protein>
    <submittedName>
        <fullName evidence="1">YpbS family protein</fullName>
    </submittedName>
</protein>
<sequence>MEVHKAITAHSKKQQAAVSEFLQLEARREAAIETAVMLCRNNQPFSVDAINAVTKEINMFAKYGVVPERKYVTPEMVKEYVERLNRQG</sequence>
<dbReference type="Proteomes" id="UP001218246">
    <property type="component" value="Unassembled WGS sequence"/>
</dbReference>
<dbReference type="EMBL" id="JARULN010000001">
    <property type="protein sequence ID" value="MDG5752836.1"/>
    <property type="molecule type" value="Genomic_DNA"/>
</dbReference>
<comment type="caution">
    <text evidence="1">The sequence shown here is derived from an EMBL/GenBank/DDBJ whole genome shotgun (WGS) entry which is preliminary data.</text>
</comment>
<evidence type="ECO:0000313" key="2">
    <source>
        <dbReference type="Proteomes" id="UP001218246"/>
    </source>
</evidence>
<gene>
    <name evidence="1" type="ORF">P6P90_02320</name>
</gene>
<accession>A0ABT6H0E5</accession>
<reference evidence="1 2" key="1">
    <citation type="submission" date="2023-04" db="EMBL/GenBank/DDBJ databases">
        <title>Ectobacillus antri isolated from activated sludge.</title>
        <authorList>
            <person name="Yan P."/>
            <person name="Liu X."/>
        </authorList>
    </citation>
    <scope>NUCLEOTIDE SEQUENCE [LARGE SCALE GENOMIC DNA]</scope>
    <source>
        <strain evidence="1 2">C18H</strain>
    </source>
</reference>
<organism evidence="1 2">
    <name type="scientific">Ectobacillus antri</name>
    <dbReference type="NCBI Taxonomy" id="2486280"/>
    <lineage>
        <taxon>Bacteria</taxon>
        <taxon>Bacillati</taxon>
        <taxon>Bacillota</taxon>
        <taxon>Bacilli</taxon>
        <taxon>Bacillales</taxon>
        <taxon>Bacillaceae</taxon>
        <taxon>Ectobacillus</taxon>
    </lineage>
</organism>
<dbReference type="InterPro" id="IPR019688">
    <property type="entry name" value="DUF2533"/>
</dbReference>